<evidence type="ECO:0000256" key="1">
    <source>
        <dbReference type="SAM" id="Phobius"/>
    </source>
</evidence>
<name>A0A0H5R4V7_9EUKA</name>
<evidence type="ECO:0000313" key="2">
    <source>
        <dbReference type="EMBL" id="CRZ09220.1"/>
    </source>
</evidence>
<protein>
    <submittedName>
        <fullName evidence="2">Uncharacterized protein</fullName>
    </submittedName>
</protein>
<keyword evidence="1" id="KW-1133">Transmembrane helix</keyword>
<dbReference type="AlphaFoldDB" id="A0A0H5R4V7"/>
<feature type="transmembrane region" description="Helical" evidence="1">
    <location>
        <begin position="81"/>
        <end position="105"/>
    </location>
</feature>
<feature type="transmembrane region" description="Helical" evidence="1">
    <location>
        <begin position="56"/>
        <end position="74"/>
    </location>
</feature>
<sequence length="163" mass="17954">MQFGADPVREVDLGYFDQARSSNWLWAIGSCLLAIQCFAIWGSVQTHASKNVKFSAVWYTFVQFAFIGYGIFVLRRYMKRFSFGGVTVGTAISSQFSLISALIFAENGNGAVLLCGCLAALFHAISFGMMAAFKNDFLKDKSNEVDDMPPRDIPVSNFGNEGL</sequence>
<reference evidence="2" key="1">
    <citation type="submission" date="2015-04" db="EMBL/GenBank/DDBJ databases">
        <title>The genome sequence of the plant pathogenic Rhizarian Plasmodiophora brassicae reveals insights in its biotrophic life cycle and the origin of chitin synthesis.</title>
        <authorList>
            <person name="Schwelm A."/>
            <person name="Fogelqvist J."/>
            <person name="Knaust A."/>
            <person name="Julke S."/>
            <person name="Lilja T."/>
            <person name="Dhandapani V."/>
            <person name="Bonilla-Rosso G."/>
            <person name="Karlsson M."/>
            <person name="Shevchenko A."/>
            <person name="Choi S.R."/>
            <person name="Kim H.G."/>
            <person name="Park J.Y."/>
            <person name="Lim Y.P."/>
            <person name="Ludwig-Muller J."/>
            <person name="Dixelius C."/>
        </authorList>
    </citation>
    <scope>NUCLEOTIDE SEQUENCE</scope>
    <source>
        <tissue evidence="2">Potato root galls</tissue>
    </source>
</reference>
<accession>A0A0H5R4V7</accession>
<dbReference type="EMBL" id="HACM01008778">
    <property type="protein sequence ID" value="CRZ09220.1"/>
    <property type="molecule type" value="Transcribed_RNA"/>
</dbReference>
<feature type="transmembrane region" description="Helical" evidence="1">
    <location>
        <begin position="24"/>
        <end position="44"/>
    </location>
</feature>
<keyword evidence="1" id="KW-0472">Membrane</keyword>
<feature type="transmembrane region" description="Helical" evidence="1">
    <location>
        <begin position="111"/>
        <end position="133"/>
    </location>
</feature>
<keyword evidence="1" id="KW-0812">Transmembrane</keyword>
<organism evidence="2">
    <name type="scientific">Spongospora subterranea</name>
    <dbReference type="NCBI Taxonomy" id="70186"/>
    <lineage>
        <taxon>Eukaryota</taxon>
        <taxon>Sar</taxon>
        <taxon>Rhizaria</taxon>
        <taxon>Endomyxa</taxon>
        <taxon>Phytomyxea</taxon>
        <taxon>Plasmodiophorida</taxon>
        <taxon>Plasmodiophoridae</taxon>
        <taxon>Spongospora</taxon>
    </lineage>
</organism>
<proteinExistence type="predicted"/>